<evidence type="ECO:0000313" key="3">
    <source>
        <dbReference type="EMBL" id="KAG2212968.1"/>
    </source>
</evidence>
<dbReference type="Pfam" id="PF09724">
    <property type="entry name" value="Dcc1"/>
    <property type="match status" value="1"/>
</dbReference>
<dbReference type="OrthoDB" id="276989at2759"/>
<sequence length="371" mass="42992">MASSKLVYKDRFEKNSYALIELGTTELVEAFESSNDIVIKGLADDEAVLCTESKTFIVRQVNTSNSLILANKDPISDQHIVHDDISSTIELLPCVARLGRIDELLRDSSYSGHENEREIINNKTLYTYHDLLSVVQASEFELLDGLEARSAFQIDGYYRLFDRAYLYHLFDLLVTNATVHSYNFKEMSLKQAKLCITEEMNAVDQEDSIPDQVVIACINAFVANHVDINDENKVLAFDQAKICRFLGEWLLSNPRNKRWELNDFLEMWNKLGYDIFIPKLEYIDGLYIMHETKKLQHTEKYIQYFPISELSTDPPQRFASLFAEKPLWTSEEITPFLMDLAPKKKDREILLLKFARTHKQQNTMLYGSRIK</sequence>
<evidence type="ECO:0000256" key="1">
    <source>
        <dbReference type="ARBA" id="ARBA00007017"/>
    </source>
</evidence>
<accession>A0A8H7RNP3</accession>
<dbReference type="PANTHER" id="PTHR13395">
    <property type="entry name" value="SISTER CHROMATID COHESION PROTEIN DCC1-RELATED"/>
    <property type="match status" value="1"/>
</dbReference>
<evidence type="ECO:0000256" key="2">
    <source>
        <dbReference type="ARBA" id="ARBA00022705"/>
    </source>
</evidence>
<comment type="similarity">
    <text evidence="1">Belongs to the DCC1 family.</text>
</comment>
<dbReference type="PANTHER" id="PTHR13395:SF6">
    <property type="entry name" value="SISTER CHROMATID COHESION PROTEIN DCC1"/>
    <property type="match status" value="1"/>
</dbReference>
<name>A0A8H7RNP3_9FUNG</name>
<dbReference type="Proteomes" id="UP000650833">
    <property type="component" value="Unassembled WGS sequence"/>
</dbReference>
<dbReference type="GO" id="GO:0000785">
    <property type="term" value="C:chromatin"/>
    <property type="evidence" value="ECO:0007669"/>
    <property type="project" value="TreeGrafter"/>
</dbReference>
<reference evidence="3" key="1">
    <citation type="submission" date="2020-12" db="EMBL/GenBank/DDBJ databases">
        <title>Metabolic potential, ecology and presence of endohyphal bacteria is reflected in genomic diversity of Mucoromycotina.</title>
        <authorList>
            <person name="Muszewska A."/>
            <person name="Okrasinska A."/>
            <person name="Steczkiewicz K."/>
            <person name="Drgas O."/>
            <person name="Orlowska M."/>
            <person name="Perlinska-Lenart U."/>
            <person name="Aleksandrzak-Piekarczyk T."/>
            <person name="Szatraj K."/>
            <person name="Zielenkiewicz U."/>
            <person name="Pilsyk S."/>
            <person name="Malc E."/>
            <person name="Mieczkowski P."/>
            <person name="Kruszewska J.S."/>
            <person name="Biernat P."/>
            <person name="Pawlowska J."/>
        </authorList>
    </citation>
    <scope>NUCLEOTIDE SEQUENCE</scope>
    <source>
        <strain evidence="3">CBS 226.32</strain>
    </source>
</reference>
<keyword evidence="4" id="KW-1185">Reference proteome</keyword>
<dbReference type="AlphaFoldDB" id="A0A8H7RNP3"/>
<proteinExistence type="inferred from homology"/>
<dbReference type="InterPro" id="IPR019128">
    <property type="entry name" value="Dcc1"/>
</dbReference>
<organism evidence="3 4">
    <name type="scientific">Mucor plumbeus</name>
    <dbReference type="NCBI Taxonomy" id="97098"/>
    <lineage>
        <taxon>Eukaryota</taxon>
        <taxon>Fungi</taxon>
        <taxon>Fungi incertae sedis</taxon>
        <taxon>Mucoromycota</taxon>
        <taxon>Mucoromycotina</taxon>
        <taxon>Mucoromycetes</taxon>
        <taxon>Mucorales</taxon>
        <taxon>Mucorineae</taxon>
        <taxon>Mucoraceae</taxon>
        <taxon>Mucor</taxon>
    </lineage>
</organism>
<dbReference type="GO" id="GO:0031390">
    <property type="term" value="C:Ctf18 RFC-like complex"/>
    <property type="evidence" value="ECO:0007669"/>
    <property type="project" value="InterPro"/>
</dbReference>
<dbReference type="GO" id="GO:0006260">
    <property type="term" value="P:DNA replication"/>
    <property type="evidence" value="ECO:0007669"/>
    <property type="project" value="UniProtKB-KW"/>
</dbReference>
<dbReference type="GO" id="GO:0000775">
    <property type="term" value="C:chromosome, centromeric region"/>
    <property type="evidence" value="ECO:0007669"/>
    <property type="project" value="TreeGrafter"/>
</dbReference>
<keyword evidence="2" id="KW-0235">DNA replication</keyword>
<dbReference type="EMBL" id="JAEPRC010000042">
    <property type="protein sequence ID" value="KAG2212968.1"/>
    <property type="molecule type" value="Genomic_DNA"/>
</dbReference>
<comment type="caution">
    <text evidence="3">The sequence shown here is derived from an EMBL/GenBank/DDBJ whole genome shotgun (WGS) entry which is preliminary data.</text>
</comment>
<evidence type="ECO:0000313" key="4">
    <source>
        <dbReference type="Proteomes" id="UP000650833"/>
    </source>
</evidence>
<dbReference type="GO" id="GO:0034088">
    <property type="term" value="P:maintenance of mitotic sister chromatid cohesion"/>
    <property type="evidence" value="ECO:0007669"/>
    <property type="project" value="TreeGrafter"/>
</dbReference>
<protein>
    <recommendedName>
        <fullName evidence="5">Sister chromatid cohesion protein DCC1</fullName>
    </recommendedName>
</protein>
<gene>
    <name evidence="3" type="ORF">INT46_008094</name>
</gene>
<evidence type="ECO:0008006" key="5">
    <source>
        <dbReference type="Google" id="ProtNLM"/>
    </source>
</evidence>